<dbReference type="AlphaFoldDB" id="A0AAJ1WSS1"/>
<dbReference type="EMBL" id="JAUSWL010000001">
    <property type="protein sequence ID" value="MDQ0541934.1"/>
    <property type="molecule type" value="Genomic_DNA"/>
</dbReference>
<comment type="caution">
    <text evidence="1">The sequence shown here is derived from an EMBL/GenBank/DDBJ whole genome shotgun (WGS) entry which is preliminary data.</text>
</comment>
<evidence type="ECO:0000313" key="2">
    <source>
        <dbReference type="Proteomes" id="UP001223420"/>
    </source>
</evidence>
<proteinExistence type="predicted"/>
<gene>
    <name evidence="1" type="ORF">QO001_000842</name>
</gene>
<name>A0AAJ1WSS1_9HYPH</name>
<dbReference type="Proteomes" id="UP001223420">
    <property type="component" value="Unassembled WGS sequence"/>
</dbReference>
<evidence type="ECO:0000313" key="1">
    <source>
        <dbReference type="EMBL" id="MDQ0541934.1"/>
    </source>
</evidence>
<protein>
    <submittedName>
        <fullName evidence="1">Uncharacterized protein</fullName>
    </submittedName>
</protein>
<sequence length="66" mass="7268">MMTGERVRLRDRGDALEQGIDENAIGVVLHAFDPPANQHRVDVEFPGGKTLEGWHTSKFVPADPAD</sequence>
<dbReference type="RefSeq" id="WP_230366582.1">
    <property type="nucleotide sequence ID" value="NZ_JAJALK010000006.1"/>
</dbReference>
<organism evidence="1 2">
    <name type="scientific">Methylobacterium brachiatum</name>
    <dbReference type="NCBI Taxonomy" id="269660"/>
    <lineage>
        <taxon>Bacteria</taxon>
        <taxon>Pseudomonadati</taxon>
        <taxon>Pseudomonadota</taxon>
        <taxon>Alphaproteobacteria</taxon>
        <taxon>Hyphomicrobiales</taxon>
        <taxon>Methylobacteriaceae</taxon>
        <taxon>Methylobacterium</taxon>
    </lineage>
</organism>
<reference evidence="1" key="1">
    <citation type="submission" date="2023-07" db="EMBL/GenBank/DDBJ databases">
        <title>Genomic Encyclopedia of Type Strains, Phase IV (KMG-IV): sequencing the most valuable type-strain genomes for metagenomic binning, comparative biology and taxonomic classification.</title>
        <authorList>
            <person name="Goeker M."/>
        </authorList>
    </citation>
    <scope>NUCLEOTIDE SEQUENCE</scope>
    <source>
        <strain evidence="1">DSM 19569</strain>
    </source>
</reference>
<accession>A0AAJ1WSS1</accession>